<proteinExistence type="predicted"/>
<dbReference type="EMBL" id="JAYMYQ010000002">
    <property type="protein sequence ID" value="KAK7350097.1"/>
    <property type="molecule type" value="Genomic_DNA"/>
</dbReference>
<protein>
    <submittedName>
        <fullName evidence="1">Uncharacterized protein</fullName>
    </submittedName>
</protein>
<keyword evidence="2" id="KW-1185">Reference proteome</keyword>
<comment type="caution">
    <text evidence="1">The sequence shown here is derived from an EMBL/GenBank/DDBJ whole genome shotgun (WGS) entry which is preliminary data.</text>
</comment>
<name>A0AAN9M929_CANGL</name>
<accession>A0AAN9M929</accession>
<dbReference type="Proteomes" id="UP001367508">
    <property type="component" value="Unassembled WGS sequence"/>
</dbReference>
<evidence type="ECO:0000313" key="2">
    <source>
        <dbReference type="Proteomes" id="UP001367508"/>
    </source>
</evidence>
<dbReference type="AlphaFoldDB" id="A0AAN9M929"/>
<evidence type="ECO:0000313" key="1">
    <source>
        <dbReference type="EMBL" id="KAK7350097.1"/>
    </source>
</evidence>
<sequence length="96" mass="10280">MQTDPSPGAVPSLTQCFYMGKKRQLGSEDQLVQHDGIKASLYDDPECNSIKAAIPRVAVTIHGSLFQIGNPALELLEWPQNSGSVGVTCGSCFSLQ</sequence>
<reference evidence="1 2" key="1">
    <citation type="submission" date="2024-01" db="EMBL/GenBank/DDBJ databases">
        <title>The genomes of 5 underutilized Papilionoideae crops provide insights into root nodulation and disease resistanc.</title>
        <authorList>
            <person name="Jiang F."/>
        </authorList>
    </citation>
    <scope>NUCLEOTIDE SEQUENCE [LARGE SCALE GENOMIC DNA]</scope>
    <source>
        <strain evidence="1">LVBAO_FW01</strain>
        <tissue evidence="1">Leaves</tissue>
    </source>
</reference>
<organism evidence="1 2">
    <name type="scientific">Canavalia gladiata</name>
    <name type="common">Sword bean</name>
    <name type="synonym">Dolichos gladiatus</name>
    <dbReference type="NCBI Taxonomy" id="3824"/>
    <lineage>
        <taxon>Eukaryota</taxon>
        <taxon>Viridiplantae</taxon>
        <taxon>Streptophyta</taxon>
        <taxon>Embryophyta</taxon>
        <taxon>Tracheophyta</taxon>
        <taxon>Spermatophyta</taxon>
        <taxon>Magnoliopsida</taxon>
        <taxon>eudicotyledons</taxon>
        <taxon>Gunneridae</taxon>
        <taxon>Pentapetalae</taxon>
        <taxon>rosids</taxon>
        <taxon>fabids</taxon>
        <taxon>Fabales</taxon>
        <taxon>Fabaceae</taxon>
        <taxon>Papilionoideae</taxon>
        <taxon>50 kb inversion clade</taxon>
        <taxon>NPAAA clade</taxon>
        <taxon>indigoferoid/millettioid clade</taxon>
        <taxon>Phaseoleae</taxon>
        <taxon>Canavalia</taxon>
    </lineage>
</organism>
<gene>
    <name evidence="1" type="ORF">VNO77_08208</name>
</gene>